<protein>
    <submittedName>
        <fullName evidence="2">Uncharacterized protein</fullName>
    </submittedName>
</protein>
<organism evidence="2 3">
    <name type="scientific">Pseudozyma antarctica</name>
    <name type="common">Yeast</name>
    <name type="synonym">Candida antarctica</name>
    <dbReference type="NCBI Taxonomy" id="84753"/>
    <lineage>
        <taxon>Eukaryota</taxon>
        <taxon>Fungi</taxon>
        <taxon>Dikarya</taxon>
        <taxon>Basidiomycota</taxon>
        <taxon>Ustilaginomycotina</taxon>
        <taxon>Ustilaginomycetes</taxon>
        <taxon>Ustilaginales</taxon>
        <taxon>Ustilaginaceae</taxon>
        <taxon>Moesziomyces</taxon>
    </lineage>
</organism>
<keyword evidence="3" id="KW-1185">Reference proteome</keyword>
<gene>
    <name evidence="2" type="ORF">PSANT_03879</name>
</gene>
<evidence type="ECO:0000313" key="2">
    <source>
        <dbReference type="EMBL" id="SPO46193.1"/>
    </source>
</evidence>
<dbReference type="AlphaFoldDB" id="A0A5C3FP38"/>
<comment type="caution">
    <text evidence="2">The sequence shown here is derived from an EMBL/GenBank/DDBJ whole genome shotgun (WGS) entry which is preliminary data.</text>
</comment>
<proteinExistence type="predicted"/>
<dbReference type="OrthoDB" id="5410040at2759"/>
<feature type="region of interest" description="Disordered" evidence="1">
    <location>
        <begin position="55"/>
        <end position="74"/>
    </location>
</feature>
<accession>A0A5C3FP38</accession>
<dbReference type="Proteomes" id="UP000325008">
    <property type="component" value="Unassembled WGS sequence"/>
</dbReference>
<name>A0A5C3FP38_PSEA2</name>
<reference evidence="2" key="1">
    <citation type="submission" date="2018-03" db="EMBL/GenBank/DDBJ databases">
        <authorList>
            <person name="Guldener U."/>
        </authorList>
    </citation>
    <scope>NUCLEOTIDE SEQUENCE [LARGE SCALE GENOMIC DNA]</scope>
    <source>
        <strain evidence="2">ATCC34888</strain>
    </source>
</reference>
<evidence type="ECO:0000313" key="3">
    <source>
        <dbReference type="Proteomes" id="UP000325008"/>
    </source>
</evidence>
<evidence type="ECO:0000256" key="1">
    <source>
        <dbReference type="SAM" id="MobiDB-lite"/>
    </source>
</evidence>
<sequence length="96" mass="10295">MDPFGAGNAMWGRLANPSVRTRRLATSSFFIATFAAAFLTVSLSASTILPCPASRAPTRATMAEESDREKPRSAVGQKVVLTRKGGWIEVEQPVKA</sequence>
<dbReference type="EMBL" id="OOIQ01000009">
    <property type="protein sequence ID" value="SPO46193.1"/>
    <property type="molecule type" value="Genomic_DNA"/>
</dbReference>